<evidence type="ECO:0000313" key="4">
    <source>
        <dbReference type="Proteomes" id="UP000662818"/>
    </source>
</evidence>
<gene>
    <name evidence="3" type="ORF">CFH99_24665</name>
</gene>
<evidence type="ECO:0008006" key="5">
    <source>
        <dbReference type="Google" id="ProtNLM"/>
    </source>
</evidence>
<evidence type="ECO:0000313" key="3">
    <source>
        <dbReference type="EMBL" id="QSR28820.1"/>
    </source>
</evidence>
<dbReference type="Proteomes" id="UP000662818">
    <property type="component" value="Chromosome"/>
</dbReference>
<dbReference type="SUPFAM" id="SSF81301">
    <property type="entry name" value="Nucleotidyltransferase"/>
    <property type="match status" value="1"/>
</dbReference>
<dbReference type="CDD" id="cd05400">
    <property type="entry name" value="NT_2-5OAS_ClassI-CCAase"/>
    <property type="match status" value="1"/>
</dbReference>
<dbReference type="InterPro" id="IPR006116">
    <property type="entry name" value="NT_2-5OAS_ClassI-CCAase"/>
</dbReference>
<feature type="region of interest" description="Disordered" evidence="2">
    <location>
        <begin position="298"/>
        <end position="332"/>
    </location>
</feature>
<protein>
    <recommendedName>
        <fullName evidence="5">Nucleotidyltransferase</fullName>
    </recommendedName>
</protein>
<accession>A0ABX7PS35</accession>
<sequence>MAELASSFETALSNINPSSEDWDNAPEAHQAIADLLGADDTLKQWGINPILIGSYGRQVSIRRVYDVDMFCRLDDYPGNVSADEVLDRVYQVLVDEYDEESVTREDRSVTVLIPDADGLYVDVVPARKSGTVWEIPTEDDEWISTNPVKMTELKTKKNEDFDEKYVPCVKLLRQARRHLLGKTKPGGFAVEMALYTACEEGLVTKTNSLAELFASALEGVANVFRRMVDDDFAMPDPSMAGEVLTFDDEADFALLADKFEAAAADARKAFDMDEDKAGKAARLIQGILGSNDDFTNVFPMPSGYDKDGNKRSSSNTRTSGDRNPTPGSLRFG</sequence>
<name>A0ABX7PS35_9ACTN</name>
<dbReference type="Pfam" id="PF18144">
    <property type="entry name" value="SMODS"/>
    <property type="match status" value="1"/>
</dbReference>
<dbReference type="Gene3D" id="3.30.460.10">
    <property type="entry name" value="Beta Polymerase, domain 2"/>
    <property type="match status" value="1"/>
</dbReference>
<dbReference type="InterPro" id="IPR043519">
    <property type="entry name" value="NT_sf"/>
</dbReference>
<evidence type="ECO:0000256" key="1">
    <source>
        <dbReference type="ARBA" id="ARBA00023118"/>
    </source>
</evidence>
<dbReference type="EMBL" id="CP022295">
    <property type="protein sequence ID" value="QSR28820.1"/>
    <property type="molecule type" value="Genomic_DNA"/>
</dbReference>
<proteinExistence type="predicted"/>
<feature type="compositionally biased region" description="Polar residues" evidence="2">
    <location>
        <begin position="311"/>
        <end position="326"/>
    </location>
</feature>
<evidence type="ECO:0000256" key="2">
    <source>
        <dbReference type="SAM" id="MobiDB-lite"/>
    </source>
</evidence>
<keyword evidence="4" id="KW-1185">Reference proteome</keyword>
<organism evidence="3 4">
    <name type="scientific">Nocardioides aromaticivorans</name>
    <dbReference type="NCBI Taxonomy" id="200618"/>
    <lineage>
        <taxon>Bacteria</taxon>
        <taxon>Bacillati</taxon>
        <taxon>Actinomycetota</taxon>
        <taxon>Actinomycetes</taxon>
        <taxon>Propionibacteriales</taxon>
        <taxon>Nocardioidaceae</taxon>
        <taxon>Nocardioides</taxon>
    </lineage>
</organism>
<dbReference type="RefSeq" id="WP_207007729.1">
    <property type="nucleotide sequence ID" value="NZ_CP022295.1"/>
</dbReference>
<reference evidence="3 4" key="1">
    <citation type="submission" date="2017-06" db="EMBL/GenBank/DDBJ databases">
        <title>Complete Genome Sequence of the Soil Carbazole-Degrading Bacterium Nocardioides aromaticivorans IC177.</title>
        <authorList>
            <person name="Vejarano F."/>
            <person name="Suzuki-Minakuchi C."/>
            <person name="Ohtsubo Y."/>
            <person name="Tsuda M."/>
            <person name="Okada K."/>
            <person name="Nojiri H."/>
        </authorList>
    </citation>
    <scope>NUCLEOTIDE SEQUENCE [LARGE SCALE GENOMIC DNA]</scope>
    <source>
        <strain evidence="3 4">IC177</strain>
    </source>
</reference>
<keyword evidence="1" id="KW-0051">Antiviral defense</keyword>